<gene>
    <name evidence="8" type="ORF">ACFOUW_13980</name>
</gene>
<dbReference type="InterPro" id="IPR003834">
    <property type="entry name" value="Cyt_c_assmbl_TM_dom"/>
</dbReference>
<protein>
    <submittedName>
        <fullName evidence="8">Cytochrome c biogenesis protein CcdA</fullName>
    </submittedName>
</protein>
<evidence type="ECO:0000259" key="7">
    <source>
        <dbReference type="PROSITE" id="PS51352"/>
    </source>
</evidence>
<evidence type="ECO:0000256" key="3">
    <source>
        <dbReference type="ARBA" id="ARBA00022692"/>
    </source>
</evidence>
<dbReference type="InterPro" id="IPR000866">
    <property type="entry name" value="AhpC/TSA"/>
</dbReference>
<feature type="transmembrane region" description="Helical" evidence="6">
    <location>
        <begin position="225"/>
        <end position="244"/>
    </location>
</feature>
<organism evidence="8 9">
    <name type="scientific">Tenggerimyces flavus</name>
    <dbReference type="NCBI Taxonomy" id="1708749"/>
    <lineage>
        <taxon>Bacteria</taxon>
        <taxon>Bacillati</taxon>
        <taxon>Actinomycetota</taxon>
        <taxon>Actinomycetes</taxon>
        <taxon>Propionibacteriales</taxon>
        <taxon>Nocardioidaceae</taxon>
        <taxon>Tenggerimyces</taxon>
    </lineage>
</organism>
<evidence type="ECO:0000313" key="9">
    <source>
        <dbReference type="Proteomes" id="UP001595699"/>
    </source>
</evidence>
<evidence type="ECO:0000256" key="4">
    <source>
        <dbReference type="ARBA" id="ARBA00022989"/>
    </source>
</evidence>
<comment type="subcellular location">
    <subcellularLocation>
        <location evidence="1">Cell membrane</location>
        <topology evidence="1">Multi-pass membrane protein</topology>
    </subcellularLocation>
</comment>
<dbReference type="SUPFAM" id="SSF52833">
    <property type="entry name" value="Thioredoxin-like"/>
    <property type="match status" value="1"/>
</dbReference>
<dbReference type="Proteomes" id="UP001595699">
    <property type="component" value="Unassembled WGS sequence"/>
</dbReference>
<dbReference type="Gene3D" id="2.60.120.260">
    <property type="entry name" value="Galactose-binding domain-like"/>
    <property type="match status" value="1"/>
</dbReference>
<dbReference type="InterPro" id="IPR050553">
    <property type="entry name" value="Thioredoxin_ResA/DsbE_sf"/>
</dbReference>
<keyword evidence="9" id="KW-1185">Reference proteome</keyword>
<name>A0ABV7YBC4_9ACTN</name>
<dbReference type="Pfam" id="PF00578">
    <property type="entry name" value="AhpC-TSA"/>
    <property type="match status" value="1"/>
</dbReference>
<dbReference type="RefSeq" id="WP_205121350.1">
    <property type="nucleotide sequence ID" value="NZ_JAFBCM010000001.1"/>
</dbReference>
<dbReference type="Pfam" id="PF17991">
    <property type="entry name" value="Thioredoxin_10"/>
    <property type="match status" value="1"/>
</dbReference>
<evidence type="ECO:0000256" key="1">
    <source>
        <dbReference type="ARBA" id="ARBA00004651"/>
    </source>
</evidence>
<comment type="caution">
    <text evidence="8">The sequence shown here is derived from an EMBL/GenBank/DDBJ whole genome shotgun (WGS) entry which is preliminary data.</text>
</comment>
<feature type="domain" description="Thioredoxin" evidence="7">
    <location>
        <begin position="294"/>
        <end position="442"/>
    </location>
</feature>
<dbReference type="Gene3D" id="3.40.30.10">
    <property type="entry name" value="Glutaredoxin"/>
    <property type="match status" value="1"/>
</dbReference>
<feature type="transmembrane region" description="Helical" evidence="6">
    <location>
        <begin position="109"/>
        <end position="130"/>
    </location>
</feature>
<dbReference type="InterPro" id="IPR041017">
    <property type="entry name" value="Thioredoxin_10"/>
</dbReference>
<proteinExistence type="predicted"/>
<dbReference type="Pfam" id="PF02683">
    <property type="entry name" value="DsbD_TM"/>
    <property type="match status" value="1"/>
</dbReference>
<feature type="transmembrane region" description="Helical" evidence="6">
    <location>
        <begin position="151"/>
        <end position="176"/>
    </location>
</feature>
<keyword evidence="5 6" id="KW-0472">Membrane</keyword>
<evidence type="ECO:0000313" key="8">
    <source>
        <dbReference type="EMBL" id="MFC3761946.1"/>
    </source>
</evidence>
<feature type="transmembrane region" description="Helical" evidence="6">
    <location>
        <begin position="182"/>
        <end position="204"/>
    </location>
</feature>
<dbReference type="PROSITE" id="PS51352">
    <property type="entry name" value="THIOREDOXIN_2"/>
    <property type="match status" value="1"/>
</dbReference>
<dbReference type="InterPro" id="IPR036249">
    <property type="entry name" value="Thioredoxin-like_sf"/>
</dbReference>
<keyword evidence="4 6" id="KW-1133">Transmembrane helix</keyword>
<evidence type="ECO:0000256" key="6">
    <source>
        <dbReference type="SAM" id="Phobius"/>
    </source>
</evidence>
<sequence>MITLALIGLVGGLITGVSPCVLPMLPIIFFAGTAGKPENAPDKTADKAGRHSRESGGDVLVDEVVEAAPKKAKRDLRPLRIIAGIVVSFSVFTLLGSVILSFLGLPDSFLRWAGLTVLVLVGLGLIFPALGHLIEKPFYRLPKVTRNANGAFVLGLGLGTLYVPCAGPVLAAITVAGATGQIGWRTVVLTVSFAVGAALPLLVFAAAGSRIARRVKAYRDHARGFRIGGGVVMILLAIALGFGVTDLLQKALPNYTGGLEKKVAESDTVQGVLAPAIGEGGTELAKCTPGAAELAACGAAPEFRGTQQWFNTPDNQPATVAGLKGKVVLVDFWAYSCINCQRATPHLLAWDKTYGPLGLQIVGIHSPEFAFEKDPGNVAAAIRKEKIGYPVGQDNNLSTWTDYRNRYWPAKYLIDADGTVRAIKFGEGDYGQVENQFRQLLKDANPDLKLPDPVDGTVEADNPGAKGTTPETFLSYARATNYQGTGTLTPDDGRMFGLNPNQPNDTFSLGGTWAVDSQHVTATTNAQVRLNFNAAKVYHVLSGQGTVTINIPGQPDKTINVTGTPNAYQLLDQPNAGRNTMTLTYSPGISAYTFSFG</sequence>
<evidence type="ECO:0000256" key="5">
    <source>
        <dbReference type="ARBA" id="ARBA00023136"/>
    </source>
</evidence>
<dbReference type="InterPro" id="IPR013766">
    <property type="entry name" value="Thioredoxin_domain"/>
</dbReference>
<reference evidence="9" key="1">
    <citation type="journal article" date="2019" name="Int. J. Syst. Evol. Microbiol.">
        <title>The Global Catalogue of Microorganisms (GCM) 10K type strain sequencing project: providing services to taxonomists for standard genome sequencing and annotation.</title>
        <authorList>
            <consortium name="The Broad Institute Genomics Platform"/>
            <consortium name="The Broad Institute Genome Sequencing Center for Infectious Disease"/>
            <person name="Wu L."/>
            <person name="Ma J."/>
        </authorList>
    </citation>
    <scope>NUCLEOTIDE SEQUENCE [LARGE SCALE GENOMIC DNA]</scope>
    <source>
        <strain evidence="9">CGMCC 4.7241</strain>
    </source>
</reference>
<keyword evidence="3 6" id="KW-0812">Transmembrane</keyword>
<feature type="transmembrane region" description="Helical" evidence="6">
    <location>
        <begin position="6"/>
        <end position="31"/>
    </location>
</feature>
<accession>A0ABV7YBC4</accession>
<dbReference type="PANTHER" id="PTHR42852:SF13">
    <property type="entry name" value="PROTEIN DIPZ"/>
    <property type="match status" value="1"/>
</dbReference>
<dbReference type="PANTHER" id="PTHR42852">
    <property type="entry name" value="THIOL:DISULFIDE INTERCHANGE PROTEIN DSBE"/>
    <property type="match status" value="1"/>
</dbReference>
<evidence type="ECO:0000256" key="2">
    <source>
        <dbReference type="ARBA" id="ARBA00022475"/>
    </source>
</evidence>
<feature type="transmembrane region" description="Helical" evidence="6">
    <location>
        <begin position="81"/>
        <end position="103"/>
    </location>
</feature>
<dbReference type="EMBL" id="JBHRZH010000011">
    <property type="protein sequence ID" value="MFC3761946.1"/>
    <property type="molecule type" value="Genomic_DNA"/>
</dbReference>
<keyword evidence="2" id="KW-1003">Cell membrane</keyword>